<dbReference type="Pfam" id="PF13424">
    <property type="entry name" value="TPR_12"/>
    <property type="match status" value="1"/>
</dbReference>
<keyword evidence="2" id="KW-1185">Reference proteome</keyword>
<dbReference type="InterPro" id="IPR029016">
    <property type="entry name" value="GAF-like_dom_sf"/>
</dbReference>
<sequence>MSLKYYEDSLSKFERQKDKASITVPLINLGAVYLALENYEEADKYLRRSLQISEEEKDGLREVGCLHFLGRLAYKKGNIKEATDFFEQCLQVNHEVGDVFLEVELYIDYYYLARDSQELEKGISYLYKSLELAERIKEKDYLIQISSLLASSYEILGDVEKTIYYYKKYHDQTKEVTSLEQESKLRGIAIQLKAEESQRKNKAFEILTQELEQKTQELSRSYSQIKIISEIGQSITSTLNVNKVFRRIYESINSLMDATVLGIGIYNKQKDAIEYKLYIEEGENAPVFDIPLSSKSSWAVWCFKNKKEIMINDTEEEYLNYLESMTSTFGTLRPSIIFCPLILEEEIIGVVTVQSKEKNAYDQHALESIRALVSYIVIAINNAETSEKLAEEIAIRKQSQVELVELNNKLVKISELDGLTEIPNRRRFDQLFYEEWERAKRDQLPLSIILVDVDQFKEYNDHYGHQEGDRVLCDVAKALQNVPKRGTDFVARYGGDEFVAILPNTDEHGAIMVAEKMISNIVALQINHQYSKVTNHITLTIGAATITPQVEMDREGLIRMADKALYQAKDKGRNRVELYHEQ</sequence>
<dbReference type="GO" id="GO:0005886">
    <property type="term" value="C:plasma membrane"/>
    <property type="evidence" value="ECO:0007669"/>
    <property type="project" value="TreeGrafter"/>
</dbReference>
<dbReference type="FunFam" id="3.30.70.270:FF:000001">
    <property type="entry name" value="Diguanylate cyclase domain protein"/>
    <property type="match status" value="1"/>
</dbReference>
<dbReference type="Gene3D" id="1.25.40.10">
    <property type="entry name" value="Tetratricopeptide repeat domain"/>
    <property type="match status" value="1"/>
</dbReference>
<dbReference type="InterPro" id="IPR000160">
    <property type="entry name" value="GGDEF_dom"/>
</dbReference>
<dbReference type="KEGG" id="aia:AWH56_010160"/>
<name>A0A7S7LBE0_9BACI</name>
<dbReference type="PANTHER" id="PTHR45138:SF9">
    <property type="entry name" value="DIGUANYLATE CYCLASE DGCM-RELATED"/>
    <property type="match status" value="1"/>
</dbReference>
<dbReference type="EC" id="2.7.7.65" evidence="1"/>
<keyword evidence="1" id="KW-0548">Nucleotidyltransferase</keyword>
<dbReference type="SMART" id="SM00065">
    <property type="entry name" value="GAF"/>
    <property type="match status" value="1"/>
</dbReference>
<evidence type="ECO:0000313" key="2">
    <source>
        <dbReference type="Proteomes" id="UP000180175"/>
    </source>
</evidence>
<dbReference type="NCBIfam" id="TIGR00254">
    <property type="entry name" value="GGDEF"/>
    <property type="match status" value="1"/>
</dbReference>
<dbReference type="Pfam" id="PF00990">
    <property type="entry name" value="GGDEF"/>
    <property type="match status" value="1"/>
</dbReference>
<protein>
    <submittedName>
        <fullName evidence="1">Diguanylate cyclase</fullName>
        <ecNumber evidence="1">2.7.7.65</ecNumber>
    </submittedName>
</protein>
<dbReference type="Pfam" id="PF13185">
    <property type="entry name" value="GAF_2"/>
    <property type="match status" value="1"/>
</dbReference>
<dbReference type="InterPro" id="IPR003018">
    <property type="entry name" value="GAF"/>
</dbReference>
<dbReference type="SUPFAM" id="SSF55073">
    <property type="entry name" value="Nucleotide cyclase"/>
    <property type="match status" value="1"/>
</dbReference>
<gene>
    <name evidence="1" type="ORF">AWH56_010160</name>
</gene>
<dbReference type="Proteomes" id="UP000180175">
    <property type="component" value="Chromosome"/>
</dbReference>
<reference evidence="1 2" key="2">
    <citation type="journal article" date="2019" name="Int. J. Syst. Evol. Microbiol.">
        <title>Anaerobacillus isosaccharinicus sp. nov., an alkaliphilic bacterium which degrades isosaccharinic acid.</title>
        <authorList>
            <person name="Bassil N.M."/>
            <person name="Lloyd J.R."/>
        </authorList>
    </citation>
    <scope>NUCLEOTIDE SEQUENCE [LARGE SCALE GENOMIC DNA]</scope>
    <source>
        <strain evidence="1 2">NB2006</strain>
    </source>
</reference>
<reference evidence="1 2" key="1">
    <citation type="journal article" date="2017" name="Genome Announc.">
        <title>Draft Genome Sequences of Four Alkaliphilic Bacteria Belonging to the Anaerobacillus Genus.</title>
        <authorList>
            <person name="Bassil N.M."/>
            <person name="Lloyd J.R."/>
        </authorList>
    </citation>
    <scope>NUCLEOTIDE SEQUENCE [LARGE SCALE GENOMIC DNA]</scope>
    <source>
        <strain evidence="1 2">NB2006</strain>
    </source>
</reference>
<dbReference type="InterPro" id="IPR029787">
    <property type="entry name" value="Nucleotide_cyclase"/>
</dbReference>
<dbReference type="Gene3D" id="3.30.70.270">
    <property type="match status" value="1"/>
</dbReference>
<dbReference type="InterPro" id="IPR043128">
    <property type="entry name" value="Rev_trsase/Diguanyl_cyclase"/>
</dbReference>
<evidence type="ECO:0000313" key="1">
    <source>
        <dbReference type="EMBL" id="QOY37891.2"/>
    </source>
</evidence>
<dbReference type="SMART" id="SM00267">
    <property type="entry name" value="GGDEF"/>
    <property type="match status" value="1"/>
</dbReference>
<dbReference type="PROSITE" id="PS50887">
    <property type="entry name" value="GGDEF"/>
    <property type="match status" value="1"/>
</dbReference>
<dbReference type="InterPro" id="IPR011990">
    <property type="entry name" value="TPR-like_helical_dom_sf"/>
</dbReference>
<dbReference type="EMBL" id="CP063356">
    <property type="protein sequence ID" value="QOY37891.2"/>
    <property type="molecule type" value="Genomic_DNA"/>
</dbReference>
<dbReference type="InterPro" id="IPR050469">
    <property type="entry name" value="Diguanylate_Cyclase"/>
</dbReference>
<dbReference type="GO" id="GO:0043709">
    <property type="term" value="P:cell adhesion involved in single-species biofilm formation"/>
    <property type="evidence" value="ECO:0007669"/>
    <property type="project" value="TreeGrafter"/>
</dbReference>
<dbReference type="CDD" id="cd01949">
    <property type="entry name" value="GGDEF"/>
    <property type="match status" value="1"/>
</dbReference>
<dbReference type="Gene3D" id="3.30.450.40">
    <property type="match status" value="1"/>
</dbReference>
<dbReference type="OrthoDB" id="9759607at2"/>
<proteinExistence type="predicted"/>
<dbReference type="GO" id="GO:1902201">
    <property type="term" value="P:negative regulation of bacterial-type flagellum-dependent cell motility"/>
    <property type="evidence" value="ECO:0007669"/>
    <property type="project" value="TreeGrafter"/>
</dbReference>
<dbReference type="SUPFAM" id="SSF55781">
    <property type="entry name" value="GAF domain-like"/>
    <property type="match status" value="1"/>
</dbReference>
<organism evidence="1 2">
    <name type="scientific">Anaerobacillus isosaccharinicus</name>
    <dbReference type="NCBI Taxonomy" id="1532552"/>
    <lineage>
        <taxon>Bacteria</taxon>
        <taxon>Bacillati</taxon>
        <taxon>Bacillota</taxon>
        <taxon>Bacilli</taxon>
        <taxon>Bacillales</taxon>
        <taxon>Bacillaceae</taxon>
        <taxon>Anaerobacillus</taxon>
    </lineage>
</organism>
<accession>A0A7S7LBE0</accession>
<dbReference type="PANTHER" id="PTHR45138">
    <property type="entry name" value="REGULATORY COMPONENTS OF SENSORY TRANSDUCTION SYSTEM"/>
    <property type="match status" value="1"/>
</dbReference>
<dbReference type="GO" id="GO:0052621">
    <property type="term" value="F:diguanylate cyclase activity"/>
    <property type="evidence" value="ECO:0007669"/>
    <property type="project" value="TreeGrafter"/>
</dbReference>
<keyword evidence="1" id="KW-0808">Transferase</keyword>
<dbReference type="SUPFAM" id="SSF48452">
    <property type="entry name" value="TPR-like"/>
    <property type="match status" value="1"/>
</dbReference>